<evidence type="ECO:0000313" key="2">
    <source>
        <dbReference type="EMBL" id="BBL07042.1"/>
    </source>
</evidence>
<evidence type="ECO:0000256" key="1">
    <source>
        <dbReference type="SAM" id="MobiDB-lite"/>
    </source>
</evidence>
<feature type="region of interest" description="Disordered" evidence="1">
    <location>
        <begin position="24"/>
        <end position="54"/>
    </location>
</feature>
<reference evidence="3" key="1">
    <citation type="submission" date="2019-06" db="EMBL/GenBank/DDBJ databases">
        <title>Alistipes onderdonkii subsp. vulgaris subsp. nov., Alistipes dispar sp. nov. and Alistipes communis sp. nov., isolated from human faeces, and creation of Alistipes onderdonkii subsp. onderdonkii subsp. nov.</title>
        <authorList>
            <person name="Sakamoto M."/>
            <person name="Ikeyama N."/>
            <person name="Ogata Y."/>
            <person name="Suda W."/>
            <person name="Iino T."/>
            <person name="Hattori M."/>
            <person name="Ohkuma M."/>
        </authorList>
    </citation>
    <scope>NUCLEOTIDE SEQUENCE [LARGE SCALE GENOMIC DNA]</scope>
    <source>
        <strain evidence="3">5CPEGH6</strain>
    </source>
</reference>
<dbReference type="RefSeq" id="WP_162852162.1">
    <property type="nucleotide sequence ID" value="NZ_AP019736.1"/>
</dbReference>
<evidence type="ECO:0000313" key="3">
    <source>
        <dbReference type="Proteomes" id="UP000319374"/>
    </source>
</evidence>
<keyword evidence="3" id="KW-1185">Reference proteome</keyword>
<protein>
    <submittedName>
        <fullName evidence="2">Uncharacterized protein</fullName>
    </submittedName>
</protein>
<dbReference type="Proteomes" id="UP000319374">
    <property type="component" value="Chromosome"/>
</dbReference>
<dbReference type="GeneID" id="98674413"/>
<organism evidence="2 3">
    <name type="scientific">Alistipes dispar</name>
    <dbReference type="NCBI Taxonomy" id="2585119"/>
    <lineage>
        <taxon>Bacteria</taxon>
        <taxon>Pseudomonadati</taxon>
        <taxon>Bacteroidota</taxon>
        <taxon>Bacteroidia</taxon>
        <taxon>Bacteroidales</taxon>
        <taxon>Rikenellaceae</taxon>
        <taxon>Alistipes</taxon>
    </lineage>
</organism>
<name>A0A4Y1X1Z4_9BACT</name>
<gene>
    <name evidence="2" type="ORF">A5CPEGH6_16800</name>
</gene>
<dbReference type="EMBL" id="AP019736">
    <property type="protein sequence ID" value="BBL07042.1"/>
    <property type="molecule type" value="Genomic_DNA"/>
</dbReference>
<proteinExistence type="predicted"/>
<sequence length="54" mass="6208">MKEKENTTCDPCERNFERNIDRMVKAGEAPAEKTRREKEAEVKSAFAEEHPAAK</sequence>
<dbReference type="AlphaFoldDB" id="A0A4Y1X1Z4"/>
<dbReference type="KEGG" id="ada:A5CPEGH6_16800"/>
<accession>A0A4Y1X1Z4</accession>